<evidence type="ECO:0000313" key="2">
    <source>
        <dbReference type="Proteomes" id="UP001652626"/>
    </source>
</evidence>
<gene>
    <name evidence="3" type="primary">LOC135194122</name>
</gene>
<keyword evidence="2" id="KW-1185">Reference proteome</keyword>
<name>A0ABM4AUF2_VANTA</name>
<evidence type="ECO:0000313" key="3">
    <source>
        <dbReference type="RefSeq" id="XP_064074909.1"/>
    </source>
</evidence>
<reference evidence="3" key="1">
    <citation type="submission" date="2025-08" db="UniProtKB">
        <authorList>
            <consortium name="RefSeq"/>
        </authorList>
    </citation>
    <scope>IDENTIFICATION</scope>
    <source>
        <tissue evidence="3">Whole body</tissue>
    </source>
</reference>
<dbReference type="Proteomes" id="UP001652626">
    <property type="component" value="Chromosome 24"/>
</dbReference>
<protein>
    <submittedName>
        <fullName evidence="3">Uncharacterized protein LOC135194122</fullName>
    </submittedName>
</protein>
<feature type="region of interest" description="Disordered" evidence="1">
    <location>
        <begin position="72"/>
        <end position="102"/>
    </location>
</feature>
<evidence type="ECO:0000256" key="1">
    <source>
        <dbReference type="SAM" id="MobiDB-lite"/>
    </source>
</evidence>
<dbReference type="RefSeq" id="XP_064074909.1">
    <property type="nucleotide sequence ID" value="XM_064218839.1"/>
</dbReference>
<dbReference type="GeneID" id="135194122"/>
<organism evidence="2 3">
    <name type="scientific">Vanessa tameamea</name>
    <name type="common">Kamehameha butterfly</name>
    <dbReference type="NCBI Taxonomy" id="334116"/>
    <lineage>
        <taxon>Eukaryota</taxon>
        <taxon>Metazoa</taxon>
        <taxon>Ecdysozoa</taxon>
        <taxon>Arthropoda</taxon>
        <taxon>Hexapoda</taxon>
        <taxon>Insecta</taxon>
        <taxon>Pterygota</taxon>
        <taxon>Neoptera</taxon>
        <taxon>Endopterygota</taxon>
        <taxon>Lepidoptera</taxon>
        <taxon>Glossata</taxon>
        <taxon>Ditrysia</taxon>
        <taxon>Papilionoidea</taxon>
        <taxon>Nymphalidae</taxon>
        <taxon>Nymphalinae</taxon>
        <taxon>Vanessa</taxon>
    </lineage>
</organism>
<sequence>MDQDMYYYTDAIFQLEINLHNVRKELISMLDYFEQADCLECYQLKCKCINKTKSESGKSDAILIDSVDKEETKAPPAASLPKPKFDVPSDEESPGPSTPEKVTQDIEAWIDASKEVEDGEEHVIVKETPLLSLTENLLLVDKQKKPQVAINYVSNGSVVEAFFKYFKVPSNTAVTYVSAKLAAACSNSVKQNYTYF</sequence>
<proteinExistence type="predicted"/>
<accession>A0ABM4AUF2</accession>